<feature type="signal peptide" evidence="3">
    <location>
        <begin position="1"/>
        <end position="38"/>
    </location>
</feature>
<evidence type="ECO:0000256" key="1">
    <source>
        <dbReference type="SAM" id="MobiDB-lite"/>
    </source>
</evidence>
<name>A0A3E4QRU8_9ACTN</name>
<gene>
    <name evidence="4" type="ORF">DXC81_06630</name>
</gene>
<keyword evidence="2" id="KW-0812">Transmembrane</keyword>
<proteinExistence type="predicted"/>
<evidence type="ECO:0000256" key="3">
    <source>
        <dbReference type="SAM" id="SignalP"/>
    </source>
</evidence>
<sequence>MKTHRKGTCRILSTAALAFALCAVPACALSAVAFPVMASPFQAAADDAPATQDAAFHGAYTAWSGYSSTVEGSIVPGAVPVSAPVSAQASGLATGSAASVLLRQAGQTDYVYAMAGDSVAKYAAGSWDKVDEVSLPAAACSGSSLAVVDNALVAVLQTGQIAMMSEDLDIAWVSDAPVLPQGAAAWGAASQVVADGGSVYVALLALDQQGAPVGCEVISAASIDGGLFWQTGLGVDGAAAMIGGVCAGGSGKAASPSLMYVDNTLVVAPGDSTLSAIDPASAKATSSLQLDGAILGRMALAPAAMTGLADGGPVLVVGTSAPTVYMVTFEQGKLAVASECSLGSAGGQALQLAPAAPVVLGGRAYFSVTSAFEGEGSGYGAALGVQGGFCAVDLVDEQGAPAVAYADSALDPRCIPAAPVAVAYGANAREAAVELYAVTFEGELYRCQVATDGSSSALGKVELAWTSASDEAFGESESAESGASSLACYAAQAPASSAAPVVARDGSVYFCLADSDENGNPSAGTARLIVVSPDSSRAVSTPVGGSVGLDTLASSLAGITLPNGAGLGVGVLVFVVGFAAYAYIRNRGGRSAQDEGLDEWRSQHRDERHGGGVER</sequence>
<accession>A0A3E4QRU8</accession>
<feature type="chain" id="PRO_5039167989" description="Ig-like domain-containing protein" evidence="3">
    <location>
        <begin position="39"/>
        <end position="615"/>
    </location>
</feature>
<evidence type="ECO:0008006" key="6">
    <source>
        <dbReference type="Google" id="ProtNLM"/>
    </source>
</evidence>
<keyword evidence="2" id="KW-0472">Membrane</keyword>
<reference evidence="4 5" key="1">
    <citation type="submission" date="2018-08" db="EMBL/GenBank/DDBJ databases">
        <title>A genome reference for cultivated species of the human gut microbiota.</title>
        <authorList>
            <person name="Zou Y."/>
            <person name="Xue W."/>
            <person name="Luo G."/>
        </authorList>
    </citation>
    <scope>NUCLEOTIDE SEQUENCE [LARGE SCALE GENOMIC DNA]</scope>
    <source>
        <strain evidence="4 5">TF08-14</strain>
    </source>
</reference>
<evidence type="ECO:0000313" key="5">
    <source>
        <dbReference type="Proteomes" id="UP000260943"/>
    </source>
</evidence>
<feature type="compositionally biased region" description="Basic and acidic residues" evidence="1">
    <location>
        <begin position="598"/>
        <end position="615"/>
    </location>
</feature>
<feature type="transmembrane region" description="Helical" evidence="2">
    <location>
        <begin position="564"/>
        <end position="584"/>
    </location>
</feature>
<dbReference type="Proteomes" id="UP000260943">
    <property type="component" value="Unassembled WGS sequence"/>
</dbReference>
<keyword evidence="3" id="KW-0732">Signal</keyword>
<evidence type="ECO:0000313" key="4">
    <source>
        <dbReference type="EMBL" id="RGL09885.1"/>
    </source>
</evidence>
<dbReference type="RefSeq" id="WP_117679724.1">
    <property type="nucleotide sequence ID" value="NZ_QSRJ01000007.1"/>
</dbReference>
<protein>
    <recommendedName>
        <fullName evidence="6">Ig-like domain-containing protein</fullName>
    </recommendedName>
</protein>
<feature type="region of interest" description="Disordered" evidence="1">
    <location>
        <begin position="592"/>
        <end position="615"/>
    </location>
</feature>
<evidence type="ECO:0000256" key="2">
    <source>
        <dbReference type="SAM" id="Phobius"/>
    </source>
</evidence>
<dbReference type="AlphaFoldDB" id="A0A3E4QRU8"/>
<comment type="caution">
    <text evidence="4">The sequence shown here is derived from an EMBL/GenBank/DDBJ whole genome shotgun (WGS) entry which is preliminary data.</text>
</comment>
<organism evidence="4 5">
    <name type="scientific">Collinsella tanakaei</name>
    <dbReference type="NCBI Taxonomy" id="626935"/>
    <lineage>
        <taxon>Bacteria</taxon>
        <taxon>Bacillati</taxon>
        <taxon>Actinomycetota</taxon>
        <taxon>Coriobacteriia</taxon>
        <taxon>Coriobacteriales</taxon>
        <taxon>Coriobacteriaceae</taxon>
        <taxon>Collinsella</taxon>
    </lineage>
</organism>
<dbReference type="SUPFAM" id="SSF50998">
    <property type="entry name" value="Quinoprotein alcohol dehydrogenase-like"/>
    <property type="match status" value="1"/>
</dbReference>
<dbReference type="InterPro" id="IPR011047">
    <property type="entry name" value="Quinoprotein_ADH-like_sf"/>
</dbReference>
<keyword evidence="2" id="KW-1133">Transmembrane helix</keyword>
<dbReference type="EMBL" id="QSRJ01000007">
    <property type="protein sequence ID" value="RGL09885.1"/>
    <property type="molecule type" value="Genomic_DNA"/>
</dbReference>